<organism evidence="1 2">
    <name type="scientific">Streptomyces chilikensis</name>
    <dbReference type="NCBI Taxonomy" id="1194079"/>
    <lineage>
        <taxon>Bacteria</taxon>
        <taxon>Bacillati</taxon>
        <taxon>Actinomycetota</taxon>
        <taxon>Actinomycetes</taxon>
        <taxon>Kitasatosporales</taxon>
        <taxon>Streptomycetaceae</taxon>
        <taxon>Streptomyces</taxon>
    </lineage>
</organism>
<name>A0ABV3ELC6_9ACTN</name>
<proteinExistence type="predicted"/>
<gene>
    <name evidence="1" type="ORF">AB0D95_06975</name>
</gene>
<evidence type="ECO:0000313" key="2">
    <source>
        <dbReference type="Proteomes" id="UP001551584"/>
    </source>
</evidence>
<protein>
    <submittedName>
        <fullName evidence="1">Uncharacterized protein</fullName>
    </submittedName>
</protein>
<keyword evidence="2" id="KW-1185">Reference proteome</keyword>
<comment type="caution">
    <text evidence="1">The sequence shown here is derived from an EMBL/GenBank/DDBJ whole genome shotgun (WGS) entry which is preliminary data.</text>
</comment>
<sequence>MWLWQDFDHFAFNVSERLSGAEDYRSDEQFSPVADELALRAQNHVRKLRAQFPDLESVAGNLAAQPVRRGWFWEPWNAGVAAALVGDVSLAWQRFDSVLDEDPVAPWIDAAQQTARELVAMVGDRDAVGAWALNSIASCRQKLRLTPEPLEKIFGAGTSM</sequence>
<evidence type="ECO:0000313" key="1">
    <source>
        <dbReference type="EMBL" id="MEU9576997.1"/>
    </source>
</evidence>
<reference evidence="1 2" key="1">
    <citation type="submission" date="2024-06" db="EMBL/GenBank/DDBJ databases">
        <title>The Natural Products Discovery Center: Release of the First 8490 Sequenced Strains for Exploring Actinobacteria Biosynthetic Diversity.</title>
        <authorList>
            <person name="Kalkreuter E."/>
            <person name="Kautsar S.A."/>
            <person name="Yang D."/>
            <person name="Bader C.D."/>
            <person name="Teijaro C.N."/>
            <person name="Fluegel L."/>
            <person name="Davis C.M."/>
            <person name="Simpson J.R."/>
            <person name="Lauterbach L."/>
            <person name="Steele A.D."/>
            <person name="Gui C."/>
            <person name="Meng S."/>
            <person name="Li G."/>
            <person name="Viehrig K."/>
            <person name="Ye F."/>
            <person name="Su P."/>
            <person name="Kiefer A.F."/>
            <person name="Nichols A."/>
            <person name="Cepeda A.J."/>
            <person name="Yan W."/>
            <person name="Fan B."/>
            <person name="Jiang Y."/>
            <person name="Adhikari A."/>
            <person name="Zheng C.-J."/>
            <person name="Schuster L."/>
            <person name="Cowan T.M."/>
            <person name="Smanski M.J."/>
            <person name="Chevrette M.G."/>
            <person name="De Carvalho L.P.S."/>
            <person name="Shen B."/>
        </authorList>
    </citation>
    <scope>NUCLEOTIDE SEQUENCE [LARGE SCALE GENOMIC DNA]</scope>
    <source>
        <strain evidence="1 2">NPDC048117</strain>
    </source>
</reference>
<dbReference type="EMBL" id="JBEZNA010000010">
    <property type="protein sequence ID" value="MEU9576997.1"/>
    <property type="molecule type" value="Genomic_DNA"/>
</dbReference>
<dbReference type="RefSeq" id="WP_359269771.1">
    <property type="nucleotide sequence ID" value="NZ_JBEZNA010000010.1"/>
</dbReference>
<dbReference type="Proteomes" id="UP001551584">
    <property type="component" value="Unassembled WGS sequence"/>
</dbReference>
<accession>A0ABV3ELC6</accession>